<keyword evidence="11" id="KW-1185">Reference proteome</keyword>
<dbReference type="PANTHER" id="PTHR43047:SF9">
    <property type="entry name" value="HISTIDINE KINASE"/>
    <property type="match status" value="1"/>
</dbReference>
<keyword evidence="4" id="KW-0808">Transferase</keyword>
<dbReference type="EC" id="2.7.13.3" evidence="2"/>
<name>A0ABW4JV55_9HYPH</name>
<dbReference type="CDD" id="cd00075">
    <property type="entry name" value="HATPase"/>
    <property type="match status" value="1"/>
</dbReference>
<dbReference type="InterPro" id="IPR011006">
    <property type="entry name" value="CheY-like_superfamily"/>
</dbReference>
<dbReference type="Proteomes" id="UP001597327">
    <property type="component" value="Unassembled WGS sequence"/>
</dbReference>
<feature type="domain" description="Response regulatory" evidence="9">
    <location>
        <begin position="624"/>
        <end position="741"/>
    </location>
</feature>
<dbReference type="Pfam" id="PF00072">
    <property type="entry name" value="Response_reg"/>
    <property type="match status" value="1"/>
</dbReference>
<evidence type="ECO:0000256" key="2">
    <source>
        <dbReference type="ARBA" id="ARBA00012438"/>
    </source>
</evidence>
<dbReference type="InterPro" id="IPR001789">
    <property type="entry name" value="Sig_transdc_resp-reg_receiver"/>
</dbReference>
<dbReference type="Gene3D" id="3.30.565.10">
    <property type="entry name" value="Histidine kinase-like ATPase, C-terminal domain"/>
    <property type="match status" value="1"/>
</dbReference>
<reference evidence="11" key="1">
    <citation type="journal article" date="2019" name="Int. J. Syst. Evol. Microbiol.">
        <title>The Global Catalogue of Microorganisms (GCM) 10K type strain sequencing project: providing services to taxonomists for standard genome sequencing and annotation.</title>
        <authorList>
            <consortium name="The Broad Institute Genomics Platform"/>
            <consortium name="The Broad Institute Genome Sequencing Center for Infectious Disease"/>
            <person name="Wu L."/>
            <person name="Ma J."/>
        </authorList>
    </citation>
    <scope>NUCLEOTIDE SEQUENCE [LARGE SCALE GENOMIC DNA]</scope>
    <source>
        <strain evidence="11">JCM 3369</strain>
    </source>
</reference>
<evidence type="ECO:0000256" key="5">
    <source>
        <dbReference type="ARBA" id="ARBA00022777"/>
    </source>
</evidence>
<evidence type="ECO:0000256" key="4">
    <source>
        <dbReference type="ARBA" id="ARBA00022679"/>
    </source>
</evidence>
<organism evidence="10 11">
    <name type="scientific">Roseibium aestuarii</name>
    <dbReference type="NCBI Taxonomy" id="2600299"/>
    <lineage>
        <taxon>Bacteria</taxon>
        <taxon>Pseudomonadati</taxon>
        <taxon>Pseudomonadota</taxon>
        <taxon>Alphaproteobacteria</taxon>
        <taxon>Hyphomicrobiales</taxon>
        <taxon>Stappiaceae</taxon>
        <taxon>Roseibium</taxon>
    </lineage>
</organism>
<dbReference type="Pfam" id="PF00512">
    <property type="entry name" value="HisKA"/>
    <property type="match status" value="1"/>
</dbReference>
<keyword evidence="3 6" id="KW-0597">Phosphoprotein</keyword>
<evidence type="ECO:0000256" key="6">
    <source>
        <dbReference type="PROSITE-ProRule" id="PRU00169"/>
    </source>
</evidence>
<dbReference type="PANTHER" id="PTHR43047">
    <property type="entry name" value="TWO-COMPONENT HISTIDINE PROTEIN KINASE"/>
    <property type="match status" value="1"/>
</dbReference>
<dbReference type="PROSITE" id="PS50109">
    <property type="entry name" value="HIS_KIN"/>
    <property type="match status" value="1"/>
</dbReference>
<evidence type="ECO:0000259" key="8">
    <source>
        <dbReference type="PROSITE" id="PS50109"/>
    </source>
</evidence>
<dbReference type="PROSITE" id="PS50110">
    <property type="entry name" value="RESPONSE_REGULATORY"/>
    <property type="match status" value="1"/>
</dbReference>
<dbReference type="InterPro" id="IPR036097">
    <property type="entry name" value="HisK_dim/P_sf"/>
</dbReference>
<gene>
    <name evidence="10" type="ORF">ACFSC7_11010</name>
</gene>
<dbReference type="SUPFAM" id="SSF55874">
    <property type="entry name" value="ATPase domain of HSP90 chaperone/DNA topoisomerase II/histidine kinase"/>
    <property type="match status" value="1"/>
</dbReference>
<protein>
    <recommendedName>
        <fullName evidence="2">histidine kinase</fullName>
        <ecNumber evidence="2">2.7.13.3</ecNumber>
    </recommendedName>
</protein>
<dbReference type="PRINTS" id="PR00344">
    <property type="entry name" value="BCTRLSENSOR"/>
</dbReference>
<dbReference type="Gene3D" id="1.10.287.130">
    <property type="match status" value="1"/>
</dbReference>
<dbReference type="CDD" id="cd00082">
    <property type="entry name" value="HisKA"/>
    <property type="match status" value="1"/>
</dbReference>
<dbReference type="InterPro" id="IPR036890">
    <property type="entry name" value="HATPase_C_sf"/>
</dbReference>
<dbReference type="RefSeq" id="WP_149893038.1">
    <property type="nucleotide sequence ID" value="NZ_JBHUFA010000004.1"/>
</dbReference>
<feature type="domain" description="Histidine kinase" evidence="8">
    <location>
        <begin position="387"/>
        <end position="598"/>
    </location>
</feature>
<dbReference type="Pfam" id="PF12860">
    <property type="entry name" value="PAS_7"/>
    <property type="match status" value="1"/>
</dbReference>
<dbReference type="InterPro" id="IPR004358">
    <property type="entry name" value="Sig_transdc_His_kin-like_C"/>
</dbReference>
<dbReference type="EMBL" id="JBHUFA010000004">
    <property type="protein sequence ID" value="MFD1696045.1"/>
    <property type="molecule type" value="Genomic_DNA"/>
</dbReference>
<dbReference type="InterPro" id="IPR005467">
    <property type="entry name" value="His_kinase_dom"/>
</dbReference>
<dbReference type="SUPFAM" id="SSF47384">
    <property type="entry name" value="Homodimeric domain of signal transducing histidine kinase"/>
    <property type="match status" value="1"/>
</dbReference>
<dbReference type="CDD" id="cd00156">
    <property type="entry name" value="REC"/>
    <property type="match status" value="1"/>
</dbReference>
<dbReference type="SMART" id="SM00387">
    <property type="entry name" value="HATPase_c"/>
    <property type="match status" value="1"/>
</dbReference>
<comment type="catalytic activity">
    <reaction evidence="1">
        <text>ATP + protein L-histidine = ADP + protein N-phospho-L-histidine.</text>
        <dbReference type="EC" id="2.7.13.3"/>
    </reaction>
</comment>
<dbReference type="InterPro" id="IPR003661">
    <property type="entry name" value="HisK_dim/P_dom"/>
</dbReference>
<keyword evidence="5" id="KW-0418">Kinase</keyword>
<evidence type="ECO:0000259" key="9">
    <source>
        <dbReference type="PROSITE" id="PS50110"/>
    </source>
</evidence>
<dbReference type="SMART" id="SM00448">
    <property type="entry name" value="REC"/>
    <property type="match status" value="1"/>
</dbReference>
<feature type="modified residue" description="4-aspartylphosphate" evidence="6">
    <location>
        <position position="675"/>
    </location>
</feature>
<dbReference type="SMART" id="SM00388">
    <property type="entry name" value="HisKA"/>
    <property type="match status" value="1"/>
</dbReference>
<evidence type="ECO:0000313" key="10">
    <source>
        <dbReference type="EMBL" id="MFD1696045.1"/>
    </source>
</evidence>
<dbReference type="Gene3D" id="3.40.50.2300">
    <property type="match status" value="1"/>
</dbReference>
<dbReference type="SUPFAM" id="SSF52172">
    <property type="entry name" value="CheY-like"/>
    <property type="match status" value="1"/>
</dbReference>
<dbReference type="Pfam" id="PF02518">
    <property type="entry name" value="HATPase_c"/>
    <property type="match status" value="1"/>
</dbReference>
<proteinExistence type="predicted"/>
<evidence type="ECO:0000256" key="3">
    <source>
        <dbReference type="ARBA" id="ARBA00022553"/>
    </source>
</evidence>
<evidence type="ECO:0000313" key="11">
    <source>
        <dbReference type="Proteomes" id="UP001597327"/>
    </source>
</evidence>
<dbReference type="Gene3D" id="3.30.450.20">
    <property type="entry name" value="PAS domain"/>
    <property type="match status" value="1"/>
</dbReference>
<evidence type="ECO:0000256" key="1">
    <source>
        <dbReference type="ARBA" id="ARBA00000085"/>
    </source>
</evidence>
<feature type="coiled-coil region" evidence="7">
    <location>
        <begin position="332"/>
        <end position="373"/>
    </location>
</feature>
<keyword evidence="7" id="KW-0175">Coiled coil</keyword>
<comment type="caution">
    <text evidence="10">The sequence shown here is derived from an EMBL/GenBank/DDBJ whole genome shotgun (WGS) entry which is preliminary data.</text>
</comment>
<evidence type="ECO:0000256" key="7">
    <source>
        <dbReference type="SAM" id="Coils"/>
    </source>
</evidence>
<dbReference type="InterPro" id="IPR003594">
    <property type="entry name" value="HATPase_dom"/>
</dbReference>
<accession>A0ABW4JV55</accession>
<sequence length="746" mass="83057">MIDPNEPLEVQVVRQARIIEALIGRAERSHELGGSAYSLFQSAIALQAEVWEKTRTLEEALDTLGRASGELEVAYRSRERTEKTLADVMVAMEGGFALFSEDRLQVCNRLFRQLLPDVEPLIQPGLLLEDFLEALRTSRHVRREGGRDADALMQLSTRRRLSSFIIPLRGERFYQLSLRKTGAETTAVLLTEVTDIVRQNRQEKRLLIEGQEHFLQTTFDHLALGICTFSARGEVQASNERFAELLALPLSLLAKGVSLTRLVEHLERHGILQEEGVRLVFPGWFKSVLRGRRVQRLVRRSDGFALDLQAHGLPRGGFVVTVMDVTAQTEAADLLERRVQERTAELTEANRQLQRHAKEQAQTEDALIQAKEAAEAAHVSKTRFLAAASHDLLQPINAAKLYISTLRETVGSDRARDTVDRLSRSFASIETLLQSLLEISRLDSTGAEFNITSFCLEEPLRSLQEDLAPLAAQKGLALHVEPSSAWVRSDRRYLMRSIRNLAVNAIQYTQSGRILIGCRLRGQEISVQVWDTGVGISPENQTRIFEEFTRLGEGGGGSGMGLGLSIVQRACRHLGHEVRLQSRRGRGSMFAIDLPMVRRPGEMRSVNRAQPVEPMSPHGGLDLIILAIENDPDVLHAMTQRLDSWGAGVLACASTEEALTLMEDIGTPPDIIIADYQLNGEDTGVQAIRALRAAARVEVPAIVISARSSKDLLQLGRDEAFSVMKKPVNLPRLRALIDWKTRPQVA</sequence>